<proteinExistence type="predicted"/>
<feature type="domain" description="Peptidase S1" evidence="1">
    <location>
        <begin position="235"/>
        <end position="435"/>
    </location>
</feature>
<dbReference type="PANTHER" id="PTHR36234">
    <property type="entry name" value="LYSYL ENDOPEPTIDASE"/>
    <property type="match status" value="1"/>
</dbReference>
<dbReference type="RefSeq" id="WP_103982852.1">
    <property type="nucleotide sequence ID" value="NZ_FNVS01000005.1"/>
</dbReference>
<dbReference type="InterPro" id="IPR009003">
    <property type="entry name" value="Peptidase_S1_PA"/>
</dbReference>
<dbReference type="Proteomes" id="UP000236725">
    <property type="component" value="Unassembled WGS sequence"/>
</dbReference>
<dbReference type="InterPro" id="IPR026444">
    <property type="entry name" value="Secre_tail"/>
</dbReference>
<organism evidence="2 3">
    <name type="scientific">Parabacteroides chinchillae</name>
    <dbReference type="NCBI Taxonomy" id="871327"/>
    <lineage>
        <taxon>Bacteria</taxon>
        <taxon>Pseudomonadati</taxon>
        <taxon>Bacteroidota</taxon>
        <taxon>Bacteroidia</taxon>
        <taxon>Bacteroidales</taxon>
        <taxon>Tannerellaceae</taxon>
        <taxon>Parabacteroides</taxon>
    </lineage>
</organism>
<dbReference type="InterPro" id="IPR013783">
    <property type="entry name" value="Ig-like_fold"/>
</dbReference>
<dbReference type="PANTHER" id="PTHR36234:SF5">
    <property type="entry name" value="LYSYL ENDOPEPTIDASE"/>
    <property type="match status" value="1"/>
</dbReference>
<comment type="caution">
    <text evidence="2">The sequence shown here is derived from an EMBL/GenBank/DDBJ whole genome shotgun (WGS) entry which is preliminary data.</text>
</comment>
<dbReference type="SUPFAM" id="SSF50494">
    <property type="entry name" value="Trypsin-like serine proteases"/>
    <property type="match status" value="1"/>
</dbReference>
<evidence type="ECO:0000259" key="1">
    <source>
        <dbReference type="Pfam" id="PF00089"/>
    </source>
</evidence>
<keyword evidence="3" id="KW-1185">Reference proteome</keyword>
<dbReference type="EMBL" id="FNVS01000005">
    <property type="protein sequence ID" value="SEF71234.1"/>
    <property type="molecule type" value="Genomic_DNA"/>
</dbReference>
<dbReference type="InterPro" id="IPR001254">
    <property type="entry name" value="Trypsin_dom"/>
</dbReference>
<dbReference type="AlphaFoldDB" id="A0A8G2F0Y9"/>
<name>A0A8G2F0Y9_9BACT</name>
<dbReference type="GO" id="GO:0006508">
    <property type="term" value="P:proteolysis"/>
    <property type="evidence" value="ECO:0007669"/>
    <property type="project" value="InterPro"/>
</dbReference>
<evidence type="ECO:0000313" key="3">
    <source>
        <dbReference type="Proteomes" id="UP000236725"/>
    </source>
</evidence>
<dbReference type="NCBIfam" id="TIGR04183">
    <property type="entry name" value="Por_Secre_tail"/>
    <property type="match status" value="1"/>
</dbReference>
<dbReference type="Pfam" id="PF00089">
    <property type="entry name" value="Trypsin"/>
    <property type="match status" value="1"/>
</dbReference>
<dbReference type="Gene3D" id="2.40.10.10">
    <property type="entry name" value="Trypsin-like serine proteases"/>
    <property type="match status" value="2"/>
</dbReference>
<evidence type="ECO:0000313" key="2">
    <source>
        <dbReference type="EMBL" id="SEF71234.1"/>
    </source>
</evidence>
<dbReference type="GO" id="GO:0004252">
    <property type="term" value="F:serine-type endopeptidase activity"/>
    <property type="evidence" value="ECO:0007669"/>
    <property type="project" value="InterPro"/>
</dbReference>
<protein>
    <submittedName>
        <fullName evidence="2">Por secretion system C-terminal sorting domain-containing protein</fullName>
    </submittedName>
</protein>
<reference evidence="2 3" key="1">
    <citation type="submission" date="2016-10" db="EMBL/GenBank/DDBJ databases">
        <authorList>
            <person name="Varghese N."/>
            <person name="Submissions S."/>
        </authorList>
    </citation>
    <scope>NUCLEOTIDE SEQUENCE [LARGE SCALE GENOMIC DNA]</scope>
    <source>
        <strain evidence="2 3">DSM 29073</strain>
    </source>
</reference>
<dbReference type="Gene3D" id="2.60.40.10">
    <property type="entry name" value="Immunoglobulins"/>
    <property type="match status" value="2"/>
</dbReference>
<gene>
    <name evidence="2" type="ORF">SAMN05444001_10586</name>
</gene>
<accession>A0A8G2F0Y9</accession>
<sequence length="910" mass="100857">MNKKHFLFLTLPMSILYSFIIGISTVNAQISEGGLPPSFNSQNTLKNTLAAVEVPVNFSVEDLKIVDEWQVSQGAPLRVAKLIDANLDIIKDGNQISLTDNQTVWQLRIQAEGAIAIMLYYNDFYIPEGGKLFIYNTDKTQVLGAYTSTTNPSTQKFATEFIAGDDIVLEYVPAANNAEQPRINIESIGYGYNHLYITKTSSLKNASNDCMVNINCEEGDAWQAEKEGVCKMIQRIGKSSYICSGSLVNNTKEDLTPYVLSAFHCSQSESNVSASKDDYSQWLFYFGYERTQCTNLSIAYRPNTMTGCIKVASTPTSGGSDGLLLKLNQSIPESYNVYYNGWDRSDKAAQSGVGIHHPNGDYKKISTFKSPAKTITWNDINGVRGYNNAHWNVIFDATNNGQSVTAGGSSGSPLFNQNKLIVGTLTGGDSNCNDKPDGSNIYGKLFYHWNKFPGSDTTRMDIWLDPINKGVTQLAGRYASQNKLSPTDLTLTYNNKTVTLKWKAPENASDIEKYAIYRNNILLDYTTSTTYTDESFETGSQIYGVSGIYTDGKESGTTNATILITDYKGPTNVIAKETAENTVLVSWKAPLYQQTIFWGSNTNFVSIGLKGNPFYFGQTWDANDLAPFNNKKLTAVKFTPLAGTYSILIFQGEMENKYQQKVSNPQYKQTNTITLKTPYVIDATKNLYVTIYAENYKEKEYPAYADKGPAISGKGNVISYDGKKWEYLYLPEGSGSTVFDANFVVAAVVTSEEGSLSNDKLRSNPVAAFPEVTGYNVYRDQIKLNRTFITGTEYLDKNVPLGKHTYSVSAVYNENDESVLTNAENEINVSIEDAGNNAVNIVPLIFNEQVRINNAQQVTLIEIISADGKVVKQIKNPEEVIYTGSFAPGIYIFKIHTNNDIKIIQAAKRR</sequence>
<dbReference type="InterPro" id="IPR043504">
    <property type="entry name" value="Peptidase_S1_PA_chymotrypsin"/>
</dbReference>